<proteinExistence type="predicted"/>
<dbReference type="RefSeq" id="WP_378112545.1">
    <property type="nucleotide sequence ID" value="NZ_JBHSNC010000043.1"/>
</dbReference>
<dbReference type="Pfam" id="PF13205">
    <property type="entry name" value="Big_5"/>
    <property type="match status" value="1"/>
</dbReference>
<organism evidence="3 4">
    <name type="scientific">Cohnella yongneupensis</name>
    <dbReference type="NCBI Taxonomy" id="425006"/>
    <lineage>
        <taxon>Bacteria</taxon>
        <taxon>Bacillati</taxon>
        <taxon>Bacillota</taxon>
        <taxon>Bacilli</taxon>
        <taxon>Bacillales</taxon>
        <taxon>Paenibacillaceae</taxon>
        <taxon>Cohnella</taxon>
    </lineage>
</organism>
<dbReference type="EMBL" id="JBHSNC010000043">
    <property type="protein sequence ID" value="MFC5530601.1"/>
    <property type="molecule type" value="Genomic_DNA"/>
</dbReference>
<reference evidence="4" key="1">
    <citation type="journal article" date="2019" name="Int. J. Syst. Evol. Microbiol.">
        <title>The Global Catalogue of Microorganisms (GCM) 10K type strain sequencing project: providing services to taxonomists for standard genome sequencing and annotation.</title>
        <authorList>
            <consortium name="The Broad Institute Genomics Platform"/>
            <consortium name="The Broad Institute Genome Sequencing Center for Infectious Disease"/>
            <person name="Wu L."/>
            <person name="Ma J."/>
        </authorList>
    </citation>
    <scope>NUCLEOTIDE SEQUENCE [LARGE SCALE GENOMIC DNA]</scope>
    <source>
        <strain evidence="4">CGMCC 1.18578</strain>
    </source>
</reference>
<gene>
    <name evidence="3" type="ORF">ACFPQ4_14275</name>
</gene>
<keyword evidence="4" id="KW-1185">Reference proteome</keyword>
<dbReference type="InterPro" id="IPR032812">
    <property type="entry name" value="SbsA_Ig"/>
</dbReference>
<sequence length="115" mass="13457">MIDIGYWIKDTHPHPDAAGVPEDTLISISFNQEINRYTLNARNILILDGNQGGKLISERFLFNYDSDRRTLFIYLKEDAERLGPRNRVEVILTGRIANHRNERMDVPYHIRFTTI</sequence>
<dbReference type="Proteomes" id="UP001596108">
    <property type="component" value="Unassembled WGS sequence"/>
</dbReference>
<evidence type="ECO:0000313" key="3">
    <source>
        <dbReference type="EMBL" id="MFC5530601.1"/>
    </source>
</evidence>
<name>A0ABW0R0J7_9BACL</name>
<accession>A0ABW0R0J7</accession>
<evidence type="ECO:0000313" key="4">
    <source>
        <dbReference type="Proteomes" id="UP001596108"/>
    </source>
</evidence>
<protein>
    <submittedName>
        <fullName evidence="3">Ig-like domain-containing protein</fullName>
    </submittedName>
</protein>
<keyword evidence="1" id="KW-0732">Signal</keyword>
<feature type="domain" description="SbsA Ig-like" evidence="2">
    <location>
        <begin position="8"/>
        <end position="114"/>
    </location>
</feature>
<comment type="caution">
    <text evidence="3">The sequence shown here is derived from an EMBL/GenBank/DDBJ whole genome shotgun (WGS) entry which is preliminary data.</text>
</comment>
<evidence type="ECO:0000256" key="1">
    <source>
        <dbReference type="ARBA" id="ARBA00022729"/>
    </source>
</evidence>
<evidence type="ECO:0000259" key="2">
    <source>
        <dbReference type="Pfam" id="PF13205"/>
    </source>
</evidence>